<feature type="region of interest" description="Disordered" evidence="1">
    <location>
        <begin position="92"/>
        <end position="236"/>
    </location>
</feature>
<evidence type="ECO:0000256" key="1">
    <source>
        <dbReference type="SAM" id="MobiDB-lite"/>
    </source>
</evidence>
<accession>A0ABQ7UBK4</accession>
<gene>
    <name evidence="2" type="ORF">KY290_031636</name>
</gene>
<evidence type="ECO:0000313" key="3">
    <source>
        <dbReference type="Proteomes" id="UP000826656"/>
    </source>
</evidence>
<keyword evidence="3" id="KW-1185">Reference proteome</keyword>
<feature type="compositionally biased region" description="Basic residues" evidence="1">
    <location>
        <begin position="202"/>
        <end position="220"/>
    </location>
</feature>
<dbReference type="EMBL" id="JAIVGD010000023">
    <property type="protein sequence ID" value="KAH0743643.1"/>
    <property type="molecule type" value="Genomic_DNA"/>
</dbReference>
<sequence>MRRASRDPPLIPDPRGVVLRGPHLIPLIPKVSCLEARLSHLPQCAVPRGLQPHPPSPPRDPRGVVARGPSSLEAPCLEAPPTSLIPEALCLEPSIDTPSQSRRDSRPPPLLRRSPRHRASRPNPIPGSPRCRASKLPPHTSPSPEASCLESPLSPKASFLKASRLPTHTPDLRGAVPQGHPTPRGVVPQGSPNTAPSPSRALSHRASRLHTPRALRRRASRPFTSAHPPNPRGVVP</sequence>
<evidence type="ECO:0000313" key="2">
    <source>
        <dbReference type="EMBL" id="KAH0743643.1"/>
    </source>
</evidence>
<feature type="region of interest" description="Disordered" evidence="1">
    <location>
        <begin position="46"/>
        <end position="80"/>
    </location>
</feature>
<reference evidence="2 3" key="1">
    <citation type="journal article" date="2021" name="bioRxiv">
        <title>Chromosome-scale and haplotype-resolved genome assembly of a tetraploid potato cultivar.</title>
        <authorList>
            <person name="Sun H."/>
            <person name="Jiao W.-B."/>
            <person name="Krause K."/>
            <person name="Campoy J.A."/>
            <person name="Goel M."/>
            <person name="Folz-Donahue K."/>
            <person name="Kukat C."/>
            <person name="Huettel B."/>
            <person name="Schneeberger K."/>
        </authorList>
    </citation>
    <scope>NUCLEOTIDE SEQUENCE [LARGE SCALE GENOMIC DNA]</scope>
    <source>
        <strain evidence="2">SolTubOtavaFocal</strain>
        <tissue evidence="2">Leaves</tissue>
    </source>
</reference>
<dbReference type="Proteomes" id="UP000826656">
    <property type="component" value="Unassembled WGS sequence"/>
</dbReference>
<organism evidence="2 3">
    <name type="scientific">Solanum tuberosum</name>
    <name type="common">Potato</name>
    <dbReference type="NCBI Taxonomy" id="4113"/>
    <lineage>
        <taxon>Eukaryota</taxon>
        <taxon>Viridiplantae</taxon>
        <taxon>Streptophyta</taxon>
        <taxon>Embryophyta</taxon>
        <taxon>Tracheophyta</taxon>
        <taxon>Spermatophyta</taxon>
        <taxon>Magnoliopsida</taxon>
        <taxon>eudicotyledons</taxon>
        <taxon>Gunneridae</taxon>
        <taxon>Pentapetalae</taxon>
        <taxon>asterids</taxon>
        <taxon>lamiids</taxon>
        <taxon>Solanales</taxon>
        <taxon>Solanaceae</taxon>
        <taxon>Solanoideae</taxon>
        <taxon>Solaneae</taxon>
        <taxon>Solanum</taxon>
    </lineage>
</organism>
<proteinExistence type="predicted"/>
<name>A0ABQ7UBK4_SOLTU</name>
<protein>
    <submittedName>
        <fullName evidence="2">Uncharacterized protein</fullName>
    </submittedName>
</protein>
<comment type="caution">
    <text evidence="2">The sequence shown here is derived from an EMBL/GenBank/DDBJ whole genome shotgun (WGS) entry which is preliminary data.</text>
</comment>